<evidence type="ECO:0000313" key="3">
    <source>
        <dbReference type="Proteomes" id="UP000030021"/>
    </source>
</evidence>
<feature type="domain" description="HTH marR-type" evidence="1">
    <location>
        <begin position="34"/>
        <end position="136"/>
    </location>
</feature>
<sequence length="147" mass="16087">MSTKLTTYMPDSLTLDLYHAARGFEERLTRHLAKALKTEHDIALSPAQLGFLAALICGENTASDVARRMGISRQATQKQAASLVGLGYLVVSPDPIRRNQSRITFTDSGVQLMALCRAKLAEWDADLTAEAETLRRAAAIMTRALPE</sequence>
<organism evidence="2 3">
    <name type="scientific">Roseovarius mucosus DSM 17069</name>
    <dbReference type="NCBI Taxonomy" id="1288298"/>
    <lineage>
        <taxon>Bacteria</taxon>
        <taxon>Pseudomonadati</taxon>
        <taxon>Pseudomonadota</taxon>
        <taxon>Alphaproteobacteria</taxon>
        <taxon>Rhodobacterales</taxon>
        <taxon>Roseobacteraceae</taxon>
        <taxon>Roseovarius</taxon>
    </lineage>
</organism>
<evidence type="ECO:0000259" key="1">
    <source>
        <dbReference type="SMART" id="SM00347"/>
    </source>
</evidence>
<dbReference type="SMART" id="SM00347">
    <property type="entry name" value="HTH_MARR"/>
    <property type="match status" value="1"/>
</dbReference>
<dbReference type="PANTHER" id="PTHR39515:SF2">
    <property type="entry name" value="HTH-TYPE TRANSCRIPTIONAL REGULATOR RV0880"/>
    <property type="match status" value="1"/>
</dbReference>
<dbReference type="HOGENOM" id="CLU_1766637_0_0_5"/>
<reference evidence="2 3" key="1">
    <citation type="submission" date="2013-01" db="EMBL/GenBank/DDBJ databases">
        <authorList>
            <person name="Fiebig A."/>
            <person name="Goeker M."/>
            <person name="Klenk H.-P.P."/>
        </authorList>
    </citation>
    <scope>NUCLEOTIDE SEQUENCE [LARGE SCALE GENOMIC DNA]</scope>
    <source>
        <strain evidence="2 3">DSM 17069</strain>
    </source>
</reference>
<dbReference type="InterPro" id="IPR000835">
    <property type="entry name" value="HTH_MarR-typ"/>
</dbReference>
<protein>
    <submittedName>
        <fullName evidence="2">Transcriptional regulator</fullName>
    </submittedName>
</protein>
<name>A0A0A0HI10_9RHOB</name>
<dbReference type="EMBL" id="AONH01000016">
    <property type="protein sequence ID" value="KGM86606.1"/>
    <property type="molecule type" value="Genomic_DNA"/>
</dbReference>
<dbReference type="InterPro" id="IPR036390">
    <property type="entry name" value="WH_DNA-bd_sf"/>
</dbReference>
<accession>A0A0A0HI10</accession>
<dbReference type="OrthoDB" id="582199at2"/>
<dbReference type="InterPro" id="IPR052526">
    <property type="entry name" value="HTH-type_Bedaq_tolerance"/>
</dbReference>
<gene>
    <name evidence="2" type="ORF">rosmuc_02897</name>
</gene>
<dbReference type="InterPro" id="IPR036388">
    <property type="entry name" value="WH-like_DNA-bd_sf"/>
</dbReference>
<dbReference type="PATRIC" id="fig|1288298.3.peg.2914"/>
<dbReference type="GO" id="GO:0003700">
    <property type="term" value="F:DNA-binding transcription factor activity"/>
    <property type="evidence" value="ECO:0007669"/>
    <property type="project" value="InterPro"/>
</dbReference>
<dbReference type="eggNOG" id="ENOG5033IN0">
    <property type="taxonomic scope" value="Bacteria"/>
</dbReference>
<dbReference type="Proteomes" id="UP000030021">
    <property type="component" value="Unassembled WGS sequence"/>
</dbReference>
<dbReference type="PANTHER" id="PTHR39515">
    <property type="entry name" value="CONSERVED PROTEIN"/>
    <property type="match status" value="1"/>
</dbReference>
<proteinExistence type="predicted"/>
<comment type="caution">
    <text evidence="2">The sequence shown here is derived from an EMBL/GenBank/DDBJ whole genome shotgun (WGS) entry which is preliminary data.</text>
</comment>
<evidence type="ECO:0000313" key="2">
    <source>
        <dbReference type="EMBL" id="KGM86606.1"/>
    </source>
</evidence>
<dbReference type="AlphaFoldDB" id="A0A0A0HI10"/>
<dbReference type="Pfam" id="PF12802">
    <property type="entry name" value="MarR_2"/>
    <property type="match status" value="1"/>
</dbReference>
<dbReference type="Gene3D" id="1.10.10.10">
    <property type="entry name" value="Winged helix-like DNA-binding domain superfamily/Winged helix DNA-binding domain"/>
    <property type="match status" value="1"/>
</dbReference>
<dbReference type="SUPFAM" id="SSF46785">
    <property type="entry name" value="Winged helix' DNA-binding domain"/>
    <property type="match status" value="1"/>
</dbReference>